<reference evidence="5 6" key="2">
    <citation type="submission" date="2019-09" db="EMBL/GenBank/DDBJ databases">
        <title>Complete Genome Sequence and Methylome Analysis of free living Spirochaetas.</title>
        <authorList>
            <person name="Leshcheva N."/>
            <person name="Mikheeva N."/>
        </authorList>
    </citation>
    <scope>NUCLEOTIDE SEQUENCE [LARGE SCALE GENOMIC DNA]</scope>
    <source>
        <strain evidence="5 6">P</strain>
    </source>
</reference>
<dbReference type="SUPFAM" id="SSF48008">
    <property type="entry name" value="GntR ligand-binding domain-like"/>
    <property type="match status" value="1"/>
</dbReference>
<dbReference type="KEGG" id="sper:EW093_13630"/>
<sequence length="220" mass="26034">MALTKDQIINQLKDEILNLTLKPGSALSEATLTARYSISRTPVRDILKQLSADDYIVISPQRATRVSYIDLKSVEQIIYLRSTLEKQILTDLCGNLSKETIIELEKLLKEQHRVIGEENYFNKFLKYDDLFHKNLFIAAKREFLWNLIQKLNVHYIRYRRLHMLEKEKLNKLYSDHKEITKALINGDKTEIEEFINKHIKNDVKSNYFKEHFAEYISDNL</sequence>
<name>A0A5C1QEA5_9SPIO</name>
<dbReference type="InterPro" id="IPR036388">
    <property type="entry name" value="WH-like_DNA-bd_sf"/>
</dbReference>
<dbReference type="PROSITE" id="PS50949">
    <property type="entry name" value="HTH_GNTR"/>
    <property type="match status" value="1"/>
</dbReference>
<dbReference type="InterPro" id="IPR008920">
    <property type="entry name" value="TF_FadR/GntR_C"/>
</dbReference>
<dbReference type="CDD" id="cd07377">
    <property type="entry name" value="WHTH_GntR"/>
    <property type="match status" value="1"/>
</dbReference>
<gene>
    <name evidence="5" type="ORF">EW093_13630</name>
</gene>
<dbReference type="GO" id="GO:0003677">
    <property type="term" value="F:DNA binding"/>
    <property type="evidence" value="ECO:0007669"/>
    <property type="project" value="UniProtKB-KW"/>
</dbReference>
<dbReference type="PANTHER" id="PTHR43537">
    <property type="entry name" value="TRANSCRIPTIONAL REGULATOR, GNTR FAMILY"/>
    <property type="match status" value="1"/>
</dbReference>
<evidence type="ECO:0000256" key="2">
    <source>
        <dbReference type="ARBA" id="ARBA00023125"/>
    </source>
</evidence>
<evidence type="ECO:0000313" key="6">
    <source>
        <dbReference type="Proteomes" id="UP000323824"/>
    </source>
</evidence>
<dbReference type="EMBL" id="CP035807">
    <property type="protein sequence ID" value="QEN05708.1"/>
    <property type="molecule type" value="Genomic_DNA"/>
</dbReference>
<dbReference type="Proteomes" id="UP000323824">
    <property type="component" value="Chromosome"/>
</dbReference>
<dbReference type="Pfam" id="PF07729">
    <property type="entry name" value="FCD"/>
    <property type="match status" value="1"/>
</dbReference>
<dbReference type="GO" id="GO:0003700">
    <property type="term" value="F:DNA-binding transcription factor activity"/>
    <property type="evidence" value="ECO:0007669"/>
    <property type="project" value="InterPro"/>
</dbReference>
<feature type="domain" description="HTH gntR-type" evidence="4">
    <location>
        <begin position="2"/>
        <end position="69"/>
    </location>
</feature>
<dbReference type="OrthoDB" id="9799482at2"/>
<accession>A0A5C1QEA5</accession>
<dbReference type="Gene3D" id="1.10.10.10">
    <property type="entry name" value="Winged helix-like DNA-binding domain superfamily/Winged helix DNA-binding domain"/>
    <property type="match status" value="1"/>
</dbReference>
<protein>
    <submittedName>
        <fullName evidence="5">GntR family transcriptional regulator</fullName>
    </submittedName>
</protein>
<dbReference type="InterPro" id="IPR011711">
    <property type="entry name" value="GntR_C"/>
</dbReference>
<dbReference type="AlphaFoldDB" id="A0A5C1QEA5"/>
<evidence type="ECO:0000313" key="5">
    <source>
        <dbReference type="EMBL" id="QEN05708.1"/>
    </source>
</evidence>
<dbReference type="RefSeq" id="WP_149568942.1">
    <property type="nucleotide sequence ID" value="NZ_CP035807.1"/>
</dbReference>
<reference evidence="5 6" key="1">
    <citation type="submission" date="2019-02" db="EMBL/GenBank/DDBJ databases">
        <authorList>
            <person name="Fomenkov A."/>
            <person name="Dubinina G."/>
            <person name="Grabovich M."/>
            <person name="Vincze T."/>
            <person name="Roberts R.J."/>
        </authorList>
    </citation>
    <scope>NUCLEOTIDE SEQUENCE [LARGE SCALE GENOMIC DNA]</scope>
    <source>
        <strain evidence="5 6">P</strain>
    </source>
</reference>
<proteinExistence type="predicted"/>
<dbReference type="InterPro" id="IPR036390">
    <property type="entry name" value="WH_DNA-bd_sf"/>
</dbReference>
<dbReference type="Pfam" id="PF00392">
    <property type="entry name" value="GntR"/>
    <property type="match status" value="1"/>
</dbReference>
<evidence type="ECO:0000256" key="3">
    <source>
        <dbReference type="ARBA" id="ARBA00023163"/>
    </source>
</evidence>
<dbReference type="SMART" id="SM00345">
    <property type="entry name" value="HTH_GNTR"/>
    <property type="match status" value="1"/>
</dbReference>
<dbReference type="Gene3D" id="1.20.120.530">
    <property type="entry name" value="GntR ligand-binding domain-like"/>
    <property type="match status" value="1"/>
</dbReference>
<dbReference type="SMART" id="SM00895">
    <property type="entry name" value="FCD"/>
    <property type="match status" value="1"/>
</dbReference>
<keyword evidence="1" id="KW-0805">Transcription regulation</keyword>
<evidence type="ECO:0000256" key="1">
    <source>
        <dbReference type="ARBA" id="ARBA00023015"/>
    </source>
</evidence>
<dbReference type="PANTHER" id="PTHR43537:SF45">
    <property type="entry name" value="GNTR FAMILY REGULATORY PROTEIN"/>
    <property type="match status" value="1"/>
</dbReference>
<evidence type="ECO:0000259" key="4">
    <source>
        <dbReference type="PROSITE" id="PS50949"/>
    </source>
</evidence>
<organism evidence="5 6">
    <name type="scientific">Thiospirochaeta perfilievii</name>
    <dbReference type="NCBI Taxonomy" id="252967"/>
    <lineage>
        <taxon>Bacteria</taxon>
        <taxon>Pseudomonadati</taxon>
        <taxon>Spirochaetota</taxon>
        <taxon>Spirochaetia</taxon>
        <taxon>Spirochaetales</taxon>
        <taxon>Spirochaetaceae</taxon>
        <taxon>Thiospirochaeta</taxon>
    </lineage>
</organism>
<dbReference type="InterPro" id="IPR000524">
    <property type="entry name" value="Tscrpt_reg_HTH_GntR"/>
</dbReference>
<keyword evidence="2" id="KW-0238">DNA-binding</keyword>
<dbReference type="SUPFAM" id="SSF46785">
    <property type="entry name" value="Winged helix' DNA-binding domain"/>
    <property type="match status" value="1"/>
</dbReference>
<keyword evidence="6" id="KW-1185">Reference proteome</keyword>
<keyword evidence="3" id="KW-0804">Transcription</keyword>